<dbReference type="Proteomes" id="UP000236291">
    <property type="component" value="Unassembled WGS sequence"/>
</dbReference>
<evidence type="ECO:0000313" key="15">
    <source>
        <dbReference type="Proteomes" id="UP000236291"/>
    </source>
</evidence>
<dbReference type="PROSITE" id="PS50896">
    <property type="entry name" value="LISH"/>
    <property type="match status" value="1"/>
</dbReference>
<evidence type="ECO:0000256" key="4">
    <source>
        <dbReference type="ARBA" id="ARBA00022574"/>
    </source>
</evidence>
<keyword evidence="5" id="KW-0677">Repeat</keyword>
<evidence type="ECO:0000256" key="1">
    <source>
        <dbReference type="ARBA" id="ARBA00004123"/>
    </source>
</evidence>
<dbReference type="Pfam" id="PF21359">
    <property type="entry name" value="zf_topless"/>
    <property type="match status" value="1"/>
</dbReference>
<reference evidence="14 15" key="2">
    <citation type="journal article" date="2017" name="Front. Plant Sci.">
        <title>Gene Classification and Mining of Molecular Markers Useful in Red Clover (Trifolium pratense) Breeding.</title>
        <authorList>
            <person name="Istvanek J."/>
            <person name="Dluhosova J."/>
            <person name="Dluhos P."/>
            <person name="Patkova L."/>
            <person name="Nedelnik J."/>
            <person name="Repkova J."/>
        </authorList>
    </citation>
    <scope>NUCLEOTIDE SEQUENCE [LARGE SCALE GENOMIC DNA]</scope>
    <source>
        <strain evidence="15">cv. Tatra</strain>
        <tissue evidence="14">Young leaves</tissue>
    </source>
</reference>
<dbReference type="Pfam" id="PF17814">
    <property type="entry name" value="LisH_TPL"/>
    <property type="match status" value="1"/>
</dbReference>
<keyword evidence="7" id="KW-0805">Transcription regulation</keyword>
<dbReference type="PANTHER" id="PTHR44083">
    <property type="entry name" value="TOPLESS-RELATED PROTEIN 1-RELATED"/>
    <property type="match status" value="1"/>
</dbReference>
<dbReference type="InterPro" id="IPR027728">
    <property type="entry name" value="Topless_fam"/>
</dbReference>
<keyword evidence="3" id="KW-0597">Phosphoprotein</keyword>
<dbReference type="GO" id="GO:0006355">
    <property type="term" value="P:regulation of DNA-templated transcription"/>
    <property type="evidence" value="ECO:0007669"/>
    <property type="project" value="InterPro"/>
</dbReference>
<proteinExistence type="predicted"/>
<dbReference type="STRING" id="57577.A0A2K3NVT5"/>
<dbReference type="InterPro" id="IPR048419">
    <property type="entry name" value="Topless_Znf"/>
</dbReference>
<dbReference type="GO" id="GO:0005634">
    <property type="term" value="C:nucleus"/>
    <property type="evidence" value="ECO:0007669"/>
    <property type="project" value="UniProtKB-SubCell"/>
</dbReference>
<dbReference type="Pfam" id="PF21889">
    <property type="entry name" value="TPR1-like_2nd"/>
    <property type="match status" value="1"/>
</dbReference>
<dbReference type="GO" id="GO:0010072">
    <property type="term" value="P:primary shoot apical meristem specification"/>
    <property type="evidence" value="ECO:0007669"/>
    <property type="project" value="UniProtKB-ARBA"/>
</dbReference>
<evidence type="ECO:0000256" key="7">
    <source>
        <dbReference type="ARBA" id="ARBA00023015"/>
    </source>
</evidence>
<dbReference type="SMART" id="SM00320">
    <property type="entry name" value="WD40"/>
    <property type="match status" value="12"/>
</dbReference>
<evidence type="ECO:0000256" key="6">
    <source>
        <dbReference type="ARBA" id="ARBA00022819"/>
    </source>
</evidence>
<feature type="repeat" description="WD" evidence="11">
    <location>
        <begin position="914"/>
        <end position="955"/>
    </location>
</feature>
<evidence type="ECO:0000256" key="11">
    <source>
        <dbReference type="PROSITE-ProRule" id="PRU00221"/>
    </source>
</evidence>
<dbReference type="Gene3D" id="2.130.10.10">
    <property type="entry name" value="YVTN repeat-like/Quinoprotein amine dehydrogenase"/>
    <property type="match status" value="3"/>
</dbReference>
<organism evidence="14 15">
    <name type="scientific">Trifolium pratense</name>
    <name type="common">Red clover</name>
    <dbReference type="NCBI Taxonomy" id="57577"/>
    <lineage>
        <taxon>Eukaryota</taxon>
        <taxon>Viridiplantae</taxon>
        <taxon>Streptophyta</taxon>
        <taxon>Embryophyta</taxon>
        <taxon>Tracheophyta</taxon>
        <taxon>Spermatophyta</taxon>
        <taxon>Magnoliopsida</taxon>
        <taxon>eudicotyledons</taxon>
        <taxon>Gunneridae</taxon>
        <taxon>Pentapetalae</taxon>
        <taxon>rosids</taxon>
        <taxon>fabids</taxon>
        <taxon>Fabales</taxon>
        <taxon>Fabaceae</taxon>
        <taxon>Papilionoideae</taxon>
        <taxon>50 kb inversion clade</taxon>
        <taxon>NPAAA clade</taxon>
        <taxon>Hologalegina</taxon>
        <taxon>IRL clade</taxon>
        <taxon>Trifolieae</taxon>
        <taxon>Trifolium</taxon>
    </lineage>
</organism>
<dbReference type="SUPFAM" id="SSF50978">
    <property type="entry name" value="WD40 repeat-like"/>
    <property type="match status" value="2"/>
</dbReference>
<gene>
    <name evidence="14" type="ORF">L195_g003635</name>
</gene>
<dbReference type="ExpressionAtlas" id="A0A2K3NVT5">
    <property type="expression patterns" value="baseline"/>
</dbReference>
<evidence type="ECO:0000256" key="2">
    <source>
        <dbReference type="ARBA" id="ARBA00022491"/>
    </source>
</evidence>
<accession>A0A2K3NVT5</accession>
<feature type="repeat" description="WD" evidence="11">
    <location>
        <begin position="595"/>
        <end position="626"/>
    </location>
</feature>
<evidence type="ECO:0000256" key="3">
    <source>
        <dbReference type="ARBA" id="ARBA00022553"/>
    </source>
</evidence>
<comment type="caution">
    <text evidence="14">The sequence shown here is derived from an EMBL/GenBank/DDBJ whole genome shotgun (WGS) entry which is preliminary data.</text>
</comment>
<dbReference type="PROSITE" id="PS50294">
    <property type="entry name" value="WD_REPEATS_REGION"/>
    <property type="match status" value="1"/>
</dbReference>
<evidence type="ECO:0000313" key="14">
    <source>
        <dbReference type="EMBL" id="PNY07149.1"/>
    </source>
</evidence>
<feature type="compositionally biased region" description="Polar residues" evidence="12">
    <location>
        <begin position="1115"/>
        <end position="1132"/>
    </location>
</feature>
<dbReference type="InterPro" id="IPR054080">
    <property type="entry name" value="TPR1-like_2nd"/>
</dbReference>
<feature type="repeat" description="WD" evidence="11">
    <location>
        <begin position="451"/>
        <end position="486"/>
    </location>
</feature>
<keyword evidence="4 11" id="KW-0853">WD repeat</keyword>
<dbReference type="FunFam" id="2.130.10.10:FF:000479">
    <property type="entry name" value="Topless-related protein 3"/>
    <property type="match status" value="1"/>
</dbReference>
<feature type="region of interest" description="Disordered" evidence="12">
    <location>
        <begin position="1095"/>
        <end position="1132"/>
    </location>
</feature>
<protein>
    <submittedName>
        <fullName evidence="14">Topless-related protein 3-like</fullName>
    </submittedName>
</protein>
<evidence type="ECO:0000259" key="13">
    <source>
        <dbReference type="PROSITE" id="PS50897"/>
    </source>
</evidence>
<dbReference type="EMBL" id="ASHM01001713">
    <property type="protein sequence ID" value="PNY07149.1"/>
    <property type="molecule type" value="Genomic_DNA"/>
</dbReference>
<feature type="domain" description="CTLH" evidence="13">
    <location>
        <begin position="34"/>
        <end position="92"/>
    </location>
</feature>
<keyword evidence="9" id="KW-0539">Nucleus</keyword>
<keyword evidence="6" id="KW-1184">Jasmonic acid signaling pathway</keyword>
<evidence type="ECO:0000256" key="10">
    <source>
        <dbReference type="ARBA" id="ARBA00058872"/>
    </source>
</evidence>
<comment type="function">
    <text evidence="10">Transcriptional corepressor. Negative regulator of jasmonate responses.</text>
</comment>
<dbReference type="InterPro" id="IPR019775">
    <property type="entry name" value="WD40_repeat_CS"/>
</dbReference>
<evidence type="ECO:0000256" key="5">
    <source>
        <dbReference type="ARBA" id="ARBA00022737"/>
    </source>
</evidence>
<dbReference type="Gramene" id="Tp57577_TGAC_v2_mRNA1687">
    <property type="protein sequence ID" value="Tp57577_TGAC_v2_mRNA1687"/>
    <property type="gene ID" value="Tp57577_TGAC_v2_gene1654"/>
</dbReference>
<dbReference type="InterPro" id="IPR036322">
    <property type="entry name" value="WD40_repeat_dom_sf"/>
</dbReference>
<dbReference type="SMART" id="SM00668">
    <property type="entry name" value="CTLH"/>
    <property type="match status" value="1"/>
</dbReference>
<dbReference type="SMART" id="SM00667">
    <property type="entry name" value="LisH"/>
    <property type="match status" value="1"/>
</dbReference>
<dbReference type="InterPro" id="IPR001680">
    <property type="entry name" value="WD40_rpt"/>
</dbReference>
<dbReference type="PROSITE" id="PS50897">
    <property type="entry name" value="CTLH"/>
    <property type="match status" value="1"/>
</dbReference>
<name>A0A2K3NVT5_TRIPR</name>
<dbReference type="Pfam" id="PF00400">
    <property type="entry name" value="WD40"/>
    <property type="match status" value="4"/>
</dbReference>
<dbReference type="OrthoDB" id="1602884at2759"/>
<dbReference type="PANTHER" id="PTHR44083:SF43">
    <property type="entry name" value="TRANSDUCIN FAMILY PROTEIN_WD-40 REPEAT PROTEIN"/>
    <property type="match status" value="1"/>
</dbReference>
<keyword evidence="8" id="KW-0804">Transcription</keyword>
<dbReference type="PROSITE" id="PS00678">
    <property type="entry name" value="WD_REPEATS_1"/>
    <property type="match status" value="1"/>
</dbReference>
<keyword evidence="2" id="KW-0678">Repressor</keyword>
<dbReference type="PROSITE" id="PS50082">
    <property type="entry name" value="WD_REPEATS_2"/>
    <property type="match status" value="4"/>
</dbReference>
<dbReference type="InterPro" id="IPR006594">
    <property type="entry name" value="LisH"/>
</dbReference>
<dbReference type="AlphaFoldDB" id="A0A2K3NVT5"/>
<comment type="subcellular location">
    <subcellularLocation>
        <location evidence="1">Nucleus</location>
    </subcellularLocation>
</comment>
<evidence type="ECO:0000256" key="8">
    <source>
        <dbReference type="ARBA" id="ARBA00023163"/>
    </source>
</evidence>
<dbReference type="InterPro" id="IPR015943">
    <property type="entry name" value="WD40/YVTN_repeat-like_dom_sf"/>
</dbReference>
<sequence length="1132" mass="125000">MTSLSRELVFLILQFLEEEKFKESVHKLEKESGFFFNMKYFEEKVQAGEWEEVEKYLAGFTKVDDNRYSMKIFFEIRKQKYLEALDRQDKAKAVEILVGDLKVFSTFNEELYKEITQLLTLTNFRENEQLSKYGDTKTARGIMLLELKKLIEANPLFRDKLIFPTLKSSRLRTLINQSLNWQHQLCKNPRPNPDIKTLFIDHSCSPSNGPLAPTPVNLPVAAVAKPAAYTTSLGMGAHGPFPPAAATANANALAGWMANASVSSSVQAAVVTASTIPVPQNQVSILKRPRTPSTTPGMVEYQSADHEQLMKRLRPAPSVEEVSYPSARQASWSLDDLPRTVAMSLHQGSSVTSMDFHPSHQTLLLVGSNNGEISLWELGLRERLVSKPFKIWDISACSLPFQAAMVKDTPISVRRVTWSHDGSFVGVAFTKHLIHIYAYNGSNELAQRMEIDAHIGAVNDLAFAHPNKQLCIVTCGDDKLIKVWDLTGRRLFNFEGHEAPVYSICPHHKENIQFIFSTAIDGKIKAWLYDNMGSRVDYDAPGHWCTTMLYSADGTRLFSCGTSKDGESFLVEWNESEGAIKRTYNGFRKKSAGVVQFDTTQNRFLAAGEDGQIKFWDMDNINLLTTIDAEGGLQGLPHLRFNKDGNLLAVSTADNGFKILANAGGLRSLRTSETPAFEALRTPIESAANKVSGSSAVNVSPVSCKVERSSPARPSQILNGVDPTGRSVEKPRTVEDVMDRTKSWQLSEIVDPVHCRLVTMPDNTDTSSKVVRLLYTNSGAGLLALGSNGVQKLWKWSRNDQNPSGKATASVVPTHWQPNSGLLMTNDVSGVNLEEAVPCIALSKNDSYVMSACGGKISLFNMMTFKVMTTFMPPPPASTYLAFHPQDNNIIAIGMEDSTIHIYNVRVDEVKTKLKGHQKRISGLAFSTNLGILVSSGADAHLCVWSIDSWEKRKAVPIQLPAGKAPVGETRVQFHSDQLRLLVAHETQLAIYDASKMERIRQWVPQDVLPAPISYAAYSCNSQLIYATFCDGNTGVFDADSLKLRCRIAPSTYFTPATLNGSQAVYPFVVAAHPLEPNQFALGLTDGSVKVIEPNESEGKWGTSPPMDNGLMNGRTASSTTSNHTPDQGTQR</sequence>
<evidence type="ECO:0000256" key="12">
    <source>
        <dbReference type="SAM" id="MobiDB-lite"/>
    </source>
</evidence>
<dbReference type="InterPro" id="IPR054532">
    <property type="entry name" value="TPL_SMU1_LisH-like"/>
</dbReference>
<dbReference type="InterPro" id="IPR006595">
    <property type="entry name" value="CTLH_C"/>
</dbReference>
<feature type="repeat" description="WD" evidence="11">
    <location>
        <begin position="344"/>
        <end position="386"/>
    </location>
</feature>
<evidence type="ECO:0000256" key="9">
    <source>
        <dbReference type="ARBA" id="ARBA00023242"/>
    </source>
</evidence>
<feature type="region of interest" description="Disordered" evidence="12">
    <location>
        <begin position="708"/>
        <end position="728"/>
    </location>
</feature>
<dbReference type="FunFam" id="2.130.10.10:FF:001382">
    <property type="entry name" value="TOPLESS-related 3"/>
    <property type="match status" value="1"/>
</dbReference>
<reference evidence="14 15" key="1">
    <citation type="journal article" date="2014" name="Am. J. Bot.">
        <title>Genome assembly and annotation for red clover (Trifolium pratense; Fabaceae).</title>
        <authorList>
            <person name="Istvanek J."/>
            <person name="Jaros M."/>
            <person name="Krenek A."/>
            <person name="Repkova J."/>
        </authorList>
    </citation>
    <scope>NUCLEOTIDE SEQUENCE [LARGE SCALE GENOMIC DNA]</scope>
    <source>
        <strain evidence="15">cv. Tatra</strain>
        <tissue evidence="14">Young leaves</tissue>
    </source>
</reference>